<feature type="compositionally biased region" description="Polar residues" evidence="1">
    <location>
        <begin position="323"/>
        <end position="336"/>
    </location>
</feature>
<evidence type="ECO:0000256" key="1">
    <source>
        <dbReference type="SAM" id="MobiDB-lite"/>
    </source>
</evidence>
<dbReference type="AlphaFoldDB" id="A0A9P8MV11"/>
<feature type="region of interest" description="Disordered" evidence="1">
    <location>
        <begin position="1"/>
        <end position="342"/>
    </location>
</feature>
<dbReference type="GeneID" id="68356744"/>
<comment type="caution">
    <text evidence="2">The sequence shown here is derived from an EMBL/GenBank/DDBJ whole genome shotgun (WGS) entry which is preliminary data.</text>
</comment>
<keyword evidence="3" id="KW-1185">Reference proteome</keyword>
<organism evidence="2 3">
    <name type="scientific">Hirsutella rhossiliensis</name>
    <dbReference type="NCBI Taxonomy" id="111463"/>
    <lineage>
        <taxon>Eukaryota</taxon>
        <taxon>Fungi</taxon>
        <taxon>Dikarya</taxon>
        <taxon>Ascomycota</taxon>
        <taxon>Pezizomycotina</taxon>
        <taxon>Sordariomycetes</taxon>
        <taxon>Hypocreomycetidae</taxon>
        <taxon>Hypocreales</taxon>
        <taxon>Ophiocordycipitaceae</taxon>
        <taxon>Hirsutella</taxon>
    </lineage>
</organism>
<evidence type="ECO:0000313" key="2">
    <source>
        <dbReference type="EMBL" id="KAH0961537.1"/>
    </source>
</evidence>
<feature type="compositionally biased region" description="Polar residues" evidence="1">
    <location>
        <begin position="177"/>
        <end position="188"/>
    </location>
</feature>
<feature type="compositionally biased region" description="Low complexity" evidence="1">
    <location>
        <begin position="95"/>
        <end position="115"/>
    </location>
</feature>
<feature type="compositionally biased region" description="Basic and acidic residues" evidence="1">
    <location>
        <begin position="25"/>
        <end position="36"/>
    </location>
</feature>
<sequence length="553" mass="59966">MPKKDQVRPVISSPVGPIQNSRGPDLVRSDRFRIVDGIEDCQDPSATEAASGATASTAARTTRRVSASFPGQERPAASPTVASSSINATTPALNPSAPSSSRFLRRPSFPSFGRSKTAKSLLPTSSTASMLPTRARLAENVPPTSSFKAPIDTPQLPQQASKLPKSRTMNVLHDLKNSISRQNLSSRFNDARRTPAPSQMPQPPRTSAQMPPPPWTPAPSQMPQPSRTSALPHMPVSSRIAAPSHIPGPPHTSAQLDVPRPWQQHAIRRKPVPSQAPGPSRPSMPSQNPGPMRMSRPPSQTPSMPPPQAPRADRFGAAPKPQSAFSVDSSSRSTTPEPDRSQVVAAQPMEYWTGRFSRLNDIYLADDRAPETLLALRSGLVSQHRQHINPQSVDEDDARHLHIFAQLDFLCATQDAKQSLWEFQQVFARRFNRPTLLPAGGSMGAQDQGLTSRIFGNRRLSGEQRRGGPGRPPSSQAMGSNAVSEKLLVLIAVPLRLRSSDDDSVARGPATLSRVDSDDDMIYDASGHFLGLFMSEIPLFGRNLTNGSRYAAW</sequence>
<feature type="compositionally biased region" description="Pro residues" evidence="1">
    <location>
        <begin position="299"/>
        <end position="309"/>
    </location>
</feature>
<protein>
    <submittedName>
        <fullName evidence="2">Uncharacterized protein</fullName>
    </submittedName>
</protein>
<dbReference type="OrthoDB" id="4927171at2759"/>
<gene>
    <name evidence="2" type="ORF">HRG_07615</name>
</gene>
<feature type="compositionally biased region" description="Pro residues" evidence="1">
    <location>
        <begin position="198"/>
        <end position="222"/>
    </location>
</feature>
<proteinExistence type="predicted"/>
<reference evidence="2" key="1">
    <citation type="submission" date="2021-09" db="EMBL/GenBank/DDBJ databases">
        <title>A high-quality genome of the endoparasitic fungus Hirsutella rhossiliensis with a comparison of Hirsutella genomes reveals transposable elements contributing to genome size variation.</title>
        <authorList>
            <person name="Lin R."/>
            <person name="Jiao Y."/>
            <person name="Sun X."/>
            <person name="Ling J."/>
            <person name="Xie B."/>
            <person name="Cheng X."/>
        </authorList>
    </citation>
    <scope>NUCLEOTIDE SEQUENCE</scope>
    <source>
        <strain evidence="2">HR02</strain>
    </source>
</reference>
<evidence type="ECO:0000313" key="3">
    <source>
        <dbReference type="Proteomes" id="UP000824596"/>
    </source>
</evidence>
<dbReference type="Proteomes" id="UP000824596">
    <property type="component" value="Unassembled WGS sequence"/>
</dbReference>
<dbReference type="RefSeq" id="XP_044719050.1">
    <property type="nucleotide sequence ID" value="XM_044866086.1"/>
</dbReference>
<accession>A0A9P8MV11</accession>
<feature type="compositionally biased region" description="Polar residues" evidence="1">
    <location>
        <begin position="80"/>
        <end position="93"/>
    </location>
</feature>
<name>A0A9P8MV11_9HYPO</name>
<dbReference type="EMBL" id="JAIZPD010000008">
    <property type="protein sequence ID" value="KAH0961537.1"/>
    <property type="molecule type" value="Genomic_DNA"/>
</dbReference>
<feature type="compositionally biased region" description="Low complexity" evidence="1">
    <location>
        <begin position="45"/>
        <end position="68"/>
    </location>
</feature>
<feature type="region of interest" description="Disordered" evidence="1">
    <location>
        <begin position="458"/>
        <end position="480"/>
    </location>
</feature>